<dbReference type="Pfam" id="PF04961">
    <property type="entry name" value="FTCD_C"/>
    <property type="match status" value="1"/>
</dbReference>
<feature type="coiled-coil region" evidence="1">
    <location>
        <begin position="187"/>
        <end position="214"/>
    </location>
</feature>
<keyword evidence="5" id="KW-1185">Reference proteome</keyword>
<dbReference type="PANTHER" id="PTHR43236">
    <property type="entry name" value="ANTITOXIN HIGA1"/>
    <property type="match status" value="1"/>
</dbReference>
<dbReference type="InterPro" id="IPR007044">
    <property type="entry name" value="Cyclodeamin/CycHdrlase"/>
</dbReference>
<feature type="domain" description="Cyclodeaminase/cyclohydrolase" evidence="2">
    <location>
        <begin position="13"/>
        <end position="190"/>
    </location>
</feature>
<dbReference type="PANTHER" id="PTHR43236:SF1">
    <property type="entry name" value="BLL7220 PROTEIN"/>
    <property type="match status" value="1"/>
</dbReference>
<name>A0ABW0IGV7_9BACT</name>
<feature type="domain" description="IrrE N-terminal-like" evidence="3">
    <location>
        <begin position="313"/>
        <end position="393"/>
    </location>
</feature>
<accession>A0ABW0IGV7</accession>
<comment type="caution">
    <text evidence="4">The sequence shown here is derived from an EMBL/GenBank/DDBJ whole genome shotgun (WGS) entry which is preliminary data.</text>
</comment>
<dbReference type="Gene3D" id="1.20.120.680">
    <property type="entry name" value="Formiminotetrahydrofolate cyclodeaminase monomer, up-and-down helical bundle"/>
    <property type="match status" value="1"/>
</dbReference>
<dbReference type="InterPro" id="IPR010359">
    <property type="entry name" value="IrrE_HExxH"/>
</dbReference>
<dbReference type="EMBL" id="JBHSMA010000008">
    <property type="protein sequence ID" value="MFC5411785.1"/>
    <property type="molecule type" value="Genomic_DNA"/>
</dbReference>
<evidence type="ECO:0000259" key="3">
    <source>
        <dbReference type="Pfam" id="PF06114"/>
    </source>
</evidence>
<organism evidence="4 5">
    <name type="scientific">Larkinella bovis</name>
    <dbReference type="NCBI Taxonomy" id="683041"/>
    <lineage>
        <taxon>Bacteria</taxon>
        <taxon>Pseudomonadati</taxon>
        <taxon>Bacteroidota</taxon>
        <taxon>Cytophagia</taxon>
        <taxon>Cytophagales</taxon>
        <taxon>Spirosomataceae</taxon>
        <taxon>Larkinella</taxon>
    </lineage>
</organism>
<dbReference type="SUPFAM" id="SSF101262">
    <property type="entry name" value="Methenyltetrahydrofolate cyclohydrolase-like"/>
    <property type="match status" value="1"/>
</dbReference>
<dbReference type="Proteomes" id="UP001596106">
    <property type="component" value="Unassembled WGS sequence"/>
</dbReference>
<dbReference type="InterPro" id="IPR036178">
    <property type="entry name" value="Formintransfe-cycloase-like_sf"/>
</dbReference>
<dbReference type="RefSeq" id="WP_379848673.1">
    <property type="nucleotide sequence ID" value="NZ_JBHSMA010000008.1"/>
</dbReference>
<evidence type="ECO:0000313" key="5">
    <source>
        <dbReference type="Proteomes" id="UP001596106"/>
    </source>
</evidence>
<evidence type="ECO:0000259" key="2">
    <source>
        <dbReference type="Pfam" id="PF04961"/>
    </source>
</evidence>
<reference evidence="5" key="1">
    <citation type="journal article" date="2019" name="Int. J. Syst. Evol. Microbiol.">
        <title>The Global Catalogue of Microorganisms (GCM) 10K type strain sequencing project: providing services to taxonomists for standard genome sequencing and annotation.</title>
        <authorList>
            <consortium name="The Broad Institute Genomics Platform"/>
            <consortium name="The Broad Institute Genome Sequencing Center for Infectious Disease"/>
            <person name="Wu L."/>
            <person name="Ma J."/>
        </authorList>
    </citation>
    <scope>NUCLEOTIDE SEQUENCE [LARGE SCALE GENOMIC DNA]</scope>
    <source>
        <strain evidence="5">CCUG 55250</strain>
    </source>
</reference>
<protein>
    <submittedName>
        <fullName evidence="4">Cyclodeaminase/cyclohydrolase family protein</fullName>
    </submittedName>
</protein>
<dbReference type="Gene3D" id="1.10.10.2910">
    <property type="match status" value="1"/>
</dbReference>
<evidence type="ECO:0000256" key="1">
    <source>
        <dbReference type="SAM" id="Coils"/>
    </source>
</evidence>
<dbReference type="Pfam" id="PF06114">
    <property type="entry name" value="Peptidase_M78"/>
    <property type="match status" value="1"/>
</dbReference>
<evidence type="ECO:0000313" key="4">
    <source>
        <dbReference type="EMBL" id="MFC5411785.1"/>
    </source>
</evidence>
<gene>
    <name evidence="4" type="ORF">ACFPMF_20855</name>
</gene>
<sequence>MSTDLLQLPTRYLLNKIGAGNHKPGSGSAAALNGILSCKLLNTVIELTLDPKREKKYYHCKKEFEEIRDKITKDIGPRLETLFQEDSIQFDKAIQKRKERDNEQNQKLKNALQEESLRELRLSTEIPIEIANLCIQLAKYSVVVFHKGFKSARGDSGVALGSSLSGLTGCISIISLNLQSFPKSVWTDSIQIQKKKLKDEFDALNKENFTLMNALDEEADKKSQFLAEFIEIRNSLYGKSNISHADIETLVRRIQNALWKYKELIWTSSPPTNFLGVLRPQKVIELLKYAFRKVHTLGVNEQGEEIAGIINNENYTIIVSAMYKPEVIGFTTAHELGHALLHDKIELHRDLPLDGSEIGWYRPIEEIQADKFAAVFLMPKKIVVQSFYERFQIKRFTINENTARLLNSTTYELRKKVKTKRDLSRIVAKCEYYNSTPFSSLSKIFQVSMEAMAIRLEELDLVAL</sequence>
<proteinExistence type="predicted"/>
<keyword evidence="1" id="KW-0175">Coiled coil</keyword>
<dbReference type="InterPro" id="IPR052345">
    <property type="entry name" value="Rad_response_metalloprotease"/>
</dbReference>